<dbReference type="VEuPathDB" id="FungiDB:SCODWIG_01364"/>
<dbReference type="GO" id="GO:0031201">
    <property type="term" value="C:SNARE complex"/>
    <property type="evidence" value="ECO:0007669"/>
    <property type="project" value="TreeGrafter"/>
</dbReference>
<dbReference type="Proteomes" id="UP000262825">
    <property type="component" value="Unassembled WGS sequence"/>
</dbReference>
<dbReference type="InterPro" id="IPR010989">
    <property type="entry name" value="SNARE"/>
</dbReference>
<evidence type="ECO:0000313" key="14">
    <source>
        <dbReference type="Proteomes" id="UP000262825"/>
    </source>
</evidence>
<evidence type="ECO:0000256" key="2">
    <source>
        <dbReference type="ARBA" id="ARBA00009063"/>
    </source>
</evidence>
<dbReference type="AlphaFoldDB" id="A0A376B4K8"/>
<evidence type="ECO:0000256" key="1">
    <source>
        <dbReference type="ARBA" id="ARBA00004409"/>
    </source>
</evidence>
<keyword evidence="3" id="KW-0813">Transport</keyword>
<evidence type="ECO:0000256" key="8">
    <source>
        <dbReference type="ARBA" id="ARBA00023054"/>
    </source>
</evidence>
<dbReference type="PROSITE" id="PS00914">
    <property type="entry name" value="SYNTAXIN"/>
    <property type="match status" value="1"/>
</dbReference>
<keyword evidence="4 11" id="KW-0812">Transmembrane</keyword>
<evidence type="ECO:0000256" key="6">
    <source>
        <dbReference type="ARBA" id="ARBA00022989"/>
    </source>
</evidence>
<dbReference type="PANTHER" id="PTHR19957">
    <property type="entry name" value="SYNTAXIN"/>
    <property type="match status" value="1"/>
</dbReference>
<dbReference type="SMART" id="SM00397">
    <property type="entry name" value="t_SNARE"/>
    <property type="match status" value="1"/>
</dbReference>
<keyword evidence="6 11" id="KW-1133">Transmembrane helix</keyword>
<keyword evidence="14" id="KW-1185">Reference proteome</keyword>
<evidence type="ECO:0000256" key="5">
    <source>
        <dbReference type="ARBA" id="ARBA00022927"/>
    </source>
</evidence>
<dbReference type="InterPro" id="IPR000727">
    <property type="entry name" value="T_SNARE_dom"/>
</dbReference>
<protein>
    <submittedName>
        <fullName evidence="13">Related to t-SNARE affecting a late Golgi compartment protein 2</fullName>
    </submittedName>
</protein>
<dbReference type="GO" id="GO:0000149">
    <property type="term" value="F:SNARE binding"/>
    <property type="evidence" value="ECO:0007669"/>
    <property type="project" value="TreeGrafter"/>
</dbReference>
<dbReference type="GO" id="GO:0048278">
    <property type="term" value="P:vesicle docking"/>
    <property type="evidence" value="ECO:0007669"/>
    <property type="project" value="TreeGrafter"/>
</dbReference>
<dbReference type="PROSITE" id="PS50192">
    <property type="entry name" value="T_SNARE"/>
    <property type="match status" value="1"/>
</dbReference>
<evidence type="ECO:0000256" key="4">
    <source>
        <dbReference type="ARBA" id="ARBA00022692"/>
    </source>
</evidence>
<dbReference type="GO" id="GO:0006886">
    <property type="term" value="P:intracellular protein transport"/>
    <property type="evidence" value="ECO:0007669"/>
    <property type="project" value="InterPro"/>
</dbReference>
<keyword evidence="5" id="KW-0653">Protein transport</keyword>
<reference evidence="14" key="1">
    <citation type="submission" date="2018-06" db="EMBL/GenBank/DDBJ databases">
        <authorList>
            <person name="Guldener U."/>
        </authorList>
    </citation>
    <scope>NUCLEOTIDE SEQUENCE [LARGE SCALE GENOMIC DNA]</scope>
    <source>
        <strain evidence="14">UTAD17</strain>
    </source>
</reference>
<dbReference type="Pfam" id="PF05739">
    <property type="entry name" value="SNARE"/>
    <property type="match status" value="1"/>
</dbReference>
<evidence type="ECO:0000256" key="11">
    <source>
        <dbReference type="SAM" id="Phobius"/>
    </source>
</evidence>
<keyword evidence="9 11" id="KW-0472">Membrane</keyword>
<dbReference type="GO" id="GO:0000139">
    <property type="term" value="C:Golgi membrane"/>
    <property type="evidence" value="ECO:0007669"/>
    <property type="project" value="UniProtKB-SubCell"/>
</dbReference>
<dbReference type="InterPro" id="IPR045242">
    <property type="entry name" value="Syntaxin"/>
</dbReference>
<keyword evidence="7" id="KW-0333">Golgi apparatus</keyword>
<evidence type="ECO:0000256" key="9">
    <source>
        <dbReference type="ARBA" id="ARBA00023136"/>
    </source>
</evidence>
<feature type="region of interest" description="Disordered" evidence="10">
    <location>
        <begin position="352"/>
        <end position="372"/>
    </location>
</feature>
<accession>A0A376B4K8</accession>
<dbReference type="GO" id="GO:0005484">
    <property type="term" value="F:SNAP receptor activity"/>
    <property type="evidence" value="ECO:0007669"/>
    <property type="project" value="InterPro"/>
</dbReference>
<evidence type="ECO:0000313" key="13">
    <source>
        <dbReference type="EMBL" id="SSD59603.1"/>
    </source>
</evidence>
<dbReference type="PANTHER" id="PTHR19957:SF83">
    <property type="entry name" value="SYNTAXIN-16"/>
    <property type="match status" value="1"/>
</dbReference>
<feature type="domain" description="T-SNARE coiled-coil homology" evidence="12">
    <location>
        <begin position="241"/>
        <end position="303"/>
    </location>
</feature>
<evidence type="ECO:0000256" key="10">
    <source>
        <dbReference type="SAM" id="MobiDB-lite"/>
    </source>
</evidence>
<sequence>MFRDRTNLYLSYRRTFPRFNIPTNLPDSTNTTAKEEGIPMLDVVDSLKQDSSILSSPSNEQLTMITENILKPIDEKLNTIDDLIDNRLLRLYKKVMLPGFQDRTSDIDQIEELNFQIIKYLQICSQSVQLLSQENESGSVHNNNNNNNGITIILVNLGKAYARKIQIKSTKFRLLQNNYLKFLNNDDFKPLPTASDKSSSHNEESNTLLDIDDNDDDLLLLEQEEQQQRGQLLHHTSNFSTKYLQQRDEEITQLAKGVLEVSSIFKELQQLIIDQGTVIDRIDYNLEMTASNLVHAQKELNTATVYQKKEGKCKVVFLLILLVLCLFFFIMLRPGSSSKTVVEKHKEFIVEQPQQVQEQTQEQEQLSPQELY</sequence>
<comment type="similarity">
    <text evidence="2">Belongs to the syntaxin family.</text>
</comment>
<evidence type="ECO:0000256" key="7">
    <source>
        <dbReference type="ARBA" id="ARBA00023034"/>
    </source>
</evidence>
<keyword evidence="8" id="KW-0175">Coiled coil</keyword>
<dbReference type="GO" id="GO:0006906">
    <property type="term" value="P:vesicle fusion"/>
    <property type="evidence" value="ECO:0007669"/>
    <property type="project" value="TreeGrafter"/>
</dbReference>
<feature type="transmembrane region" description="Helical" evidence="11">
    <location>
        <begin position="315"/>
        <end position="332"/>
    </location>
</feature>
<organism evidence="13 14">
    <name type="scientific">Saccharomycodes ludwigii</name>
    <dbReference type="NCBI Taxonomy" id="36035"/>
    <lineage>
        <taxon>Eukaryota</taxon>
        <taxon>Fungi</taxon>
        <taxon>Dikarya</taxon>
        <taxon>Ascomycota</taxon>
        <taxon>Saccharomycotina</taxon>
        <taxon>Saccharomycetes</taxon>
        <taxon>Saccharomycodales</taxon>
        <taxon>Saccharomycodaceae</taxon>
        <taxon>Saccharomycodes</taxon>
    </lineage>
</organism>
<evidence type="ECO:0000259" key="12">
    <source>
        <dbReference type="PROSITE" id="PS50192"/>
    </source>
</evidence>
<dbReference type="Gene3D" id="1.20.58.70">
    <property type="match status" value="1"/>
</dbReference>
<proteinExistence type="inferred from homology"/>
<dbReference type="CDD" id="cd15845">
    <property type="entry name" value="SNARE_syntaxin16"/>
    <property type="match status" value="1"/>
</dbReference>
<gene>
    <name evidence="13" type="ORF">SCODWIG_01364</name>
</gene>
<dbReference type="EMBL" id="UFAJ01000169">
    <property type="protein sequence ID" value="SSD59603.1"/>
    <property type="molecule type" value="Genomic_DNA"/>
</dbReference>
<name>A0A376B4K8_9ASCO</name>
<evidence type="ECO:0000256" key="3">
    <source>
        <dbReference type="ARBA" id="ARBA00022448"/>
    </source>
</evidence>
<dbReference type="SUPFAM" id="SSF47661">
    <property type="entry name" value="t-snare proteins"/>
    <property type="match status" value="1"/>
</dbReference>
<dbReference type="InterPro" id="IPR006012">
    <property type="entry name" value="Syntaxin/epimorphin_CS"/>
</dbReference>
<comment type="subcellular location">
    <subcellularLocation>
        <location evidence="1">Golgi apparatus membrane</location>
        <topology evidence="1">Single-pass type IV membrane protein</topology>
    </subcellularLocation>
</comment>